<evidence type="ECO:0000256" key="3">
    <source>
        <dbReference type="ARBA" id="ARBA00022821"/>
    </source>
</evidence>
<keyword evidence="5" id="KW-1133">Transmembrane helix</keyword>
<proteinExistence type="predicted"/>
<dbReference type="Pfam" id="PF00931">
    <property type="entry name" value="NB-ARC"/>
    <property type="match status" value="1"/>
</dbReference>
<dbReference type="AlphaFoldDB" id="A0A151QY31"/>
<dbReference type="Proteomes" id="UP000075243">
    <property type="component" value="Unassembled WGS sequence"/>
</dbReference>
<dbReference type="PRINTS" id="PR00364">
    <property type="entry name" value="DISEASERSIST"/>
</dbReference>
<dbReference type="Gene3D" id="1.10.8.430">
    <property type="entry name" value="Helical domain of apoptotic protease-activating factors"/>
    <property type="match status" value="1"/>
</dbReference>
<name>A0A151QY31_CAJCA</name>
<evidence type="ECO:0000313" key="8">
    <source>
        <dbReference type="Proteomes" id="UP000075243"/>
    </source>
</evidence>
<gene>
    <name evidence="7" type="ORF">KK1_043822</name>
</gene>
<dbReference type="PROSITE" id="PS50104">
    <property type="entry name" value="TIR"/>
    <property type="match status" value="1"/>
</dbReference>
<dbReference type="Pfam" id="PF01582">
    <property type="entry name" value="TIR"/>
    <property type="match status" value="1"/>
</dbReference>
<evidence type="ECO:0000313" key="7">
    <source>
        <dbReference type="EMBL" id="KYP35152.1"/>
    </source>
</evidence>
<keyword evidence="4" id="KW-0520">NAD</keyword>
<dbReference type="GO" id="GO:0043531">
    <property type="term" value="F:ADP binding"/>
    <property type="evidence" value="ECO:0007669"/>
    <property type="project" value="InterPro"/>
</dbReference>
<dbReference type="InterPro" id="IPR044974">
    <property type="entry name" value="Disease_R_plants"/>
</dbReference>
<dbReference type="Gene3D" id="3.40.50.300">
    <property type="entry name" value="P-loop containing nucleotide triphosphate hydrolases"/>
    <property type="match status" value="1"/>
</dbReference>
<evidence type="ECO:0000259" key="6">
    <source>
        <dbReference type="PROSITE" id="PS50104"/>
    </source>
</evidence>
<dbReference type="PANTHER" id="PTHR11017:SF263">
    <property type="entry name" value="ADP-RIBOSYL CYCLASE_CYCLIC ADP-RIBOSE HYDROLASE"/>
    <property type="match status" value="1"/>
</dbReference>
<dbReference type="SUPFAM" id="SSF52540">
    <property type="entry name" value="P-loop containing nucleoside triphosphate hydrolases"/>
    <property type="match status" value="1"/>
</dbReference>
<evidence type="ECO:0000256" key="1">
    <source>
        <dbReference type="ARBA" id="ARBA00022614"/>
    </source>
</evidence>
<dbReference type="InterPro" id="IPR002182">
    <property type="entry name" value="NB-ARC"/>
</dbReference>
<organism evidence="7 8">
    <name type="scientific">Cajanus cajan</name>
    <name type="common">Pigeon pea</name>
    <name type="synonym">Cajanus indicus</name>
    <dbReference type="NCBI Taxonomy" id="3821"/>
    <lineage>
        <taxon>Eukaryota</taxon>
        <taxon>Viridiplantae</taxon>
        <taxon>Streptophyta</taxon>
        <taxon>Embryophyta</taxon>
        <taxon>Tracheophyta</taxon>
        <taxon>Spermatophyta</taxon>
        <taxon>Magnoliopsida</taxon>
        <taxon>eudicotyledons</taxon>
        <taxon>Gunneridae</taxon>
        <taxon>Pentapetalae</taxon>
        <taxon>rosids</taxon>
        <taxon>fabids</taxon>
        <taxon>Fabales</taxon>
        <taxon>Fabaceae</taxon>
        <taxon>Papilionoideae</taxon>
        <taxon>50 kb inversion clade</taxon>
        <taxon>NPAAA clade</taxon>
        <taxon>indigoferoid/millettioid clade</taxon>
        <taxon>Phaseoleae</taxon>
        <taxon>Cajanus</taxon>
    </lineage>
</organism>
<dbReference type="SMART" id="SM00255">
    <property type="entry name" value="TIR"/>
    <property type="match status" value="1"/>
</dbReference>
<dbReference type="Gramene" id="C.cajan_40086.t">
    <property type="protein sequence ID" value="C.cajan_40086.t"/>
    <property type="gene ID" value="C.cajan_40086"/>
</dbReference>
<dbReference type="Gene3D" id="3.80.10.10">
    <property type="entry name" value="Ribonuclease Inhibitor"/>
    <property type="match status" value="1"/>
</dbReference>
<dbReference type="InterPro" id="IPR027417">
    <property type="entry name" value="P-loop_NTPase"/>
</dbReference>
<dbReference type="Pfam" id="PF07725">
    <property type="entry name" value="LRR_3"/>
    <property type="match status" value="1"/>
</dbReference>
<evidence type="ECO:0000256" key="2">
    <source>
        <dbReference type="ARBA" id="ARBA00022737"/>
    </source>
</evidence>
<dbReference type="InterPro" id="IPR042197">
    <property type="entry name" value="Apaf_helical"/>
</dbReference>
<dbReference type="InterPro" id="IPR058192">
    <property type="entry name" value="WHD_ROQ1-like"/>
</dbReference>
<dbReference type="OMA" id="YICICIW"/>
<dbReference type="InterPro" id="IPR000157">
    <property type="entry name" value="TIR_dom"/>
</dbReference>
<dbReference type="SUPFAM" id="SSF52058">
    <property type="entry name" value="L domain-like"/>
    <property type="match status" value="1"/>
</dbReference>
<accession>A0A151QY31</accession>
<feature type="transmembrane region" description="Helical" evidence="5">
    <location>
        <begin position="60"/>
        <end position="77"/>
    </location>
</feature>
<dbReference type="SUPFAM" id="SSF52200">
    <property type="entry name" value="Toll/Interleukin receptor TIR domain"/>
    <property type="match status" value="1"/>
</dbReference>
<keyword evidence="3" id="KW-0611">Plant defense</keyword>
<keyword evidence="2" id="KW-0677">Repeat</keyword>
<reference evidence="7" key="1">
    <citation type="journal article" date="2012" name="Nat. Biotechnol.">
        <title>Draft genome sequence of pigeonpea (Cajanus cajan), an orphan legume crop of resource-poor farmers.</title>
        <authorList>
            <person name="Varshney R.K."/>
            <person name="Chen W."/>
            <person name="Li Y."/>
            <person name="Bharti A.K."/>
            <person name="Saxena R.K."/>
            <person name="Schlueter J.A."/>
            <person name="Donoghue M.T."/>
            <person name="Azam S."/>
            <person name="Fan G."/>
            <person name="Whaley A.M."/>
            <person name="Farmer A.D."/>
            <person name="Sheridan J."/>
            <person name="Iwata A."/>
            <person name="Tuteja R."/>
            <person name="Penmetsa R.V."/>
            <person name="Wu W."/>
            <person name="Upadhyaya H.D."/>
            <person name="Yang S.P."/>
            <person name="Shah T."/>
            <person name="Saxena K.B."/>
            <person name="Michael T."/>
            <person name="McCombie W.R."/>
            <person name="Yang B."/>
            <person name="Zhang G."/>
            <person name="Yang H."/>
            <person name="Wang J."/>
            <person name="Spillane C."/>
            <person name="Cook D.R."/>
            <person name="May G.D."/>
            <person name="Xu X."/>
            <person name="Jackson S.A."/>
        </authorList>
    </citation>
    <scope>NUCLEOTIDE SEQUENCE [LARGE SCALE GENOMIC DNA]</scope>
</reference>
<protein>
    <submittedName>
        <fullName evidence="7">Disease resistance protein At4g11170 family</fullName>
    </submittedName>
</protein>
<dbReference type="InterPro" id="IPR035897">
    <property type="entry name" value="Toll_tir_struct_dom_sf"/>
</dbReference>
<evidence type="ECO:0000256" key="4">
    <source>
        <dbReference type="ARBA" id="ARBA00023027"/>
    </source>
</evidence>
<dbReference type="InterPro" id="IPR011713">
    <property type="entry name" value="Leu-rich_rpt_3"/>
</dbReference>
<feature type="domain" description="TIR" evidence="6">
    <location>
        <begin position="88"/>
        <end position="252"/>
    </location>
</feature>
<sequence length="758" mass="86754">MKANPTINERPHLVGYLARKKTIDLNLLHVESKNGTSLINCREKEYTKFTLFKAMESHKFGMLLPFFLILFVGATAISDPGFSQPARATYHVFVNFRGKDIGPNFLSHVIHEFSRKQIFAFVDYQLERGNELSPALVAAIERSLIALVIFSVNYASSFWCLEELVKILECKERQKLVLIPVFFNVDPSDVRHQRGTYGNALIQHENTYGLAKADTYRSALKDTANLSGFASTNFKNDAELLDEITNCILMKLKAMHPINFKGLTGIEKPFEHINSLLHQGSNDDVRAIGIWGMGGIGKTTVAEEAFYRLRYEFHGSCFLENVREDSERNGIISLKEKLFSTLLEEDLKFDTSNGLPAYIRMRLAYMKVLVVLDDVNDSHQLEILFGDHNWFGPGSRIIVTSRDKQVLINDVDLIYQVGELDFDDAFTLFNLNAFKQNHLDVEYHELSKRVVNYANGIPLVLKVLGELLHGKDNELWESELYKLKKFPNKKIHNVMKLSYDDLDNQEQRIFLDLACFFSGLILKVSYVKILLKNSENDNSVAIGLEMLKDKSLISVSKDNIVYMHNIIQQMGQEIVRQESSKKPGDRSRLWDSDDIYEVLKNDKGSEAIRSIRAHLSAITKLKLSPHVFVKMSNVQFMDFHSENDQDGLDILPQGLQYLPTELKYLRWINYPLKSLPGSFSPENLVILDLSYSHLEKLWHGEQNLVNLKQVRLYGSKYLKELPDFSKAINLELLDVRFCSQLTNLTVSISSLDNLEKLI</sequence>
<keyword evidence="5" id="KW-0812">Transmembrane</keyword>
<dbReference type="Gene3D" id="3.40.50.10140">
    <property type="entry name" value="Toll/interleukin-1 receptor homology (TIR) domain"/>
    <property type="match status" value="1"/>
</dbReference>
<dbReference type="EMBL" id="KQ484435">
    <property type="protein sequence ID" value="KYP35152.1"/>
    <property type="molecule type" value="Genomic_DNA"/>
</dbReference>
<dbReference type="InterPro" id="IPR036390">
    <property type="entry name" value="WH_DNA-bd_sf"/>
</dbReference>
<dbReference type="Pfam" id="PF23282">
    <property type="entry name" value="WHD_ROQ1"/>
    <property type="match status" value="1"/>
</dbReference>
<keyword evidence="1" id="KW-0433">Leucine-rich repeat</keyword>
<dbReference type="GO" id="GO:0006952">
    <property type="term" value="P:defense response"/>
    <property type="evidence" value="ECO:0007669"/>
    <property type="project" value="UniProtKB-KW"/>
</dbReference>
<dbReference type="SUPFAM" id="SSF46785">
    <property type="entry name" value="Winged helix' DNA-binding domain"/>
    <property type="match status" value="1"/>
</dbReference>
<dbReference type="InterPro" id="IPR032675">
    <property type="entry name" value="LRR_dom_sf"/>
</dbReference>
<dbReference type="GO" id="GO:0007165">
    <property type="term" value="P:signal transduction"/>
    <property type="evidence" value="ECO:0007669"/>
    <property type="project" value="InterPro"/>
</dbReference>
<keyword evidence="5" id="KW-0472">Membrane</keyword>
<dbReference type="PANTHER" id="PTHR11017">
    <property type="entry name" value="LEUCINE-RICH REPEAT-CONTAINING PROTEIN"/>
    <property type="match status" value="1"/>
</dbReference>
<keyword evidence="8" id="KW-1185">Reference proteome</keyword>
<evidence type="ECO:0000256" key="5">
    <source>
        <dbReference type="SAM" id="Phobius"/>
    </source>
</evidence>
<dbReference type="FunFam" id="3.40.50.10140:FF:000007">
    <property type="entry name" value="Disease resistance protein (TIR-NBS-LRR class)"/>
    <property type="match status" value="1"/>
</dbReference>